<dbReference type="Gene3D" id="1.10.10.10">
    <property type="entry name" value="Winged helix-like DNA-binding domain superfamily/Winged helix DNA-binding domain"/>
    <property type="match status" value="1"/>
</dbReference>
<accession>A0A172QWL6</accession>
<dbReference type="CDD" id="cd07377">
    <property type="entry name" value="WHTH_GntR"/>
    <property type="match status" value="1"/>
</dbReference>
<dbReference type="PROSITE" id="PS50949">
    <property type="entry name" value="HTH_GNTR"/>
    <property type="match status" value="1"/>
</dbReference>
<proteinExistence type="predicted"/>
<keyword evidence="2" id="KW-0238">DNA-binding</keyword>
<dbReference type="Pfam" id="PF00392">
    <property type="entry name" value="GntR"/>
    <property type="match status" value="1"/>
</dbReference>
<dbReference type="SUPFAM" id="SSF46785">
    <property type="entry name" value="Winged helix' DNA-binding domain"/>
    <property type="match status" value="1"/>
</dbReference>
<evidence type="ECO:0000256" key="3">
    <source>
        <dbReference type="ARBA" id="ARBA00023163"/>
    </source>
</evidence>
<evidence type="ECO:0000259" key="4">
    <source>
        <dbReference type="PROSITE" id="PS50949"/>
    </source>
</evidence>
<organism evidence="5 6">
    <name type="scientific">Corynebacterium crudilactis</name>
    <dbReference type="NCBI Taxonomy" id="1652495"/>
    <lineage>
        <taxon>Bacteria</taxon>
        <taxon>Bacillati</taxon>
        <taxon>Actinomycetota</taxon>
        <taxon>Actinomycetes</taxon>
        <taxon>Mycobacteriales</taxon>
        <taxon>Corynebacteriaceae</taxon>
        <taxon>Corynebacterium</taxon>
    </lineage>
</organism>
<evidence type="ECO:0000313" key="5">
    <source>
        <dbReference type="EMBL" id="ANE05103.1"/>
    </source>
</evidence>
<dbReference type="AlphaFoldDB" id="A0A172QWL6"/>
<name>A0A172QWL6_9CORY</name>
<sequence>MTEPLFKQIAALIEDSIVDGTLGIDQRAPSTNELATFHRINPATARKGIALLIKNGVLYKRRGIGMFVSAQASAIIQERRVAAFAATYVAPLIDESILLGFSRTDIHALLDQVAESRGLYE</sequence>
<dbReference type="GO" id="GO:0003700">
    <property type="term" value="F:DNA-binding transcription factor activity"/>
    <property type="evidence" value="ECO:0007669"/>
    <property type="project" value="InterPro"/>
</dbReference>
<dbReference type="GO" id="GO:0003677">
    <property type="term" value="F:DNA binding"/>
    <property type="evidence" value="ECO:0007669"/>
    <property type="project" value="UniProtKB-KW"/>
</dbReference>
<dbReference type="PANTHER" id="PTHR38445">
    <property type="entry name" value="HTH-TYPE TRANSCRIPTIONAL REPRESSOR YTRA"/>
    <property type="match status" value="1"/>
</dbReference>
<dbReference type="PANTHER" id="PTHR38445:SF10">
    <property type="entry name" value="GNTR-FAMILY TRANSCRIPTIONAL REGULATOR"/>
    <property type="match status" value="1"/>
</dbReference>
<dbReference type="OrthoDB" id="162505at2"/>
<gene>
    <name evidence="5" type="ORF">ccrud_13445</name>
</gene>
<reference evidence="5 6" key="1">
    <citation type="submission" date="2016-05" db="EMBL/GenBank/DDBJ databases">
        <title>Complete genome sequence of Corynebacterium crudilactis, a new Corynebacterium species isolated from raw cow's milk.</title>
        <authorList>
            <person name="Christian R."/>
            <person name="Zimmermann J."/>
            <person name="Lipski A."/>
            <person name="Kalinowski J."/>
        </authorList>
    </citation>
    <scope>NUCLEOTIDE SEQUENCE [LARGE SCALE GENOMIC DNA]</scope>
    <source>
        <strain evidence="5 6">JZ16</strain>
    </source>
</reference>
<evidence type="ECO:0000256" key="2">
    <source>
        <dbReference type="ARBA" id="ARBA00023125"/>
    </source>
</evidence>
<evidence type="ECO:0000256" key="1">
    <source>
        <dbReference type="ARBA" id="ARBA00023015"/>
    </source>
</evidence>
<dbReference type="InterPro" id="IPR000524">
    <property type="entry name" value="Tscrpt_reg_HTH_GntR"/>
</dbReference>
<keyword evidence="1" id="KW-0805">Transcription regulation</keyword>
<evidence type="ECO:0000313" key="6">
    <source>
        <dbReference type="Proteomes" id="UP000076929"/>
    </source>
</evidence>
<keyword evidence="6" id="KW-1185">Reference proteome</keyword>
<dbReference type="InterPro" id="IPR036390">
    <property type="entry name" value="WH_DNA-bd_sf"/>
</dbReference>
<keyword evidence="3" id="KW-0804">Transcription</keyword>
<dbReference type="KEGG" id="ccjz:ccrud_13445"/>
<dbReference type="EMBL" id="CP015622">
    <property type="protein sequence ID" value="ANE05103.1"/>
    <property type="molecule type" value="Genomic_DNA"/>
</dbReference>
<protein>
    <submittedName>
        <fullName evidence="5">GntR family transcriptional regulator</fullName>
    </submittedName>
</protein>
<dbReference type="STRING" id="1652495.ccrud_13445"/>
<dbReference type="RefSeq" id="WP_066568965.1">
    <property type="nucleotide sequence ID" value="NZ_CP015622.1"/>
</dbReference>
<feature type="domain" description="HTH gntR-type" evidence="4">
    <location>
        <begin position="3"/>
        <end position="71"/>
    </location>
</feature>
<dbReference type="InterPro" id="IPR036388">
    <property type="entry name" value="WH-like_DNA-bd_sf"/>
</dbReference>
<dbReference type="SMART" id="SM00345">
    <property type="entry name" value="HTH_GNTR"/>
    <property type="match status" value="1"/>
</dbReference>
<dbReference type="Proteomes" id="UP000076929">
    <property type="component" value="Chromosome"/>
</dbReference>